<dbReference type="Proteomes" id="UP000838412">
    <property type="component" value="Chromosome 17"/>
</dbReference>
<evidence type="ECO:0000256" key="4">
    <source>
        <dbReference type="ARBA" id="ARBA00022989"/>
    </source>
</evidence>
<evidence type="ECO:0000313" key="9">
    <source>
        <dbReference type="EMBL" id="CAH1249037.1"/>
    </source>
</evidence>
<dbReference type="InterPro" id="IPR043216">
    <property type="entry name" value="PAP-like"/>
</dbReference>
<dbReference type="AlphaFoldDB" id="A0A8K0EHG8"/>
<reference evidence="9" key="1">
    <citation type="submission" date="2022-01" db="EMBL/GenBank/DDBJ databases">
        <authorList>
            <person name="Braso-Vives M."/>
        </authorList>
    </citation>
    <scope>NUCLEOTIDE SEQUENCE</scope>
</reference>
<evidence type="ECO:0000256" key="3">
    <source>
        <dbReference type="ARBA" id="ARBA00022692"/>
    </source>
</evidence>
<keyword evidence="10" id="KW-1185">Reference proteome</keyword>
<dbReference type="PANTHER" id="PTHR10165">
    <property type="entry name" value="LIPID PHOSPHATE PHOSPHATASE"/>
    <property type="match status" value="1"/>
</dbReference>
<keyword evidence="4 7" id="KW-1133">Transmembrane helix</keyword>
<feature type="region of interest" description="Disordered" evidence="6">
    <location>
        <begin position="251"/>
        <end position="280"/>
    </location>
</feature>
<feature type="transmembrane region" description="Helical" evidence="7">
    <location>
        <begin position="9"/>
        <end position="32"/>
    </location>
</feature>
<comment type="subcellular location">
    <subcellularLocation>
        <location evidence="1">Membrane</location>
        <topology evidence="1">Multi-pass membrane protein</topology>
    </subcellularLocation>
</comment>
<feature type="transmembrane region" description="Helical" evidence="7">
    <location>
        <begin position="92"/>
        <end position="109"/>
    </location>
</feature>
<dbReference type="EMBL" id="OV696702">
    <property type="protein sequence ID" value="CAH1249037.1"/>
    <property type="molecule type" value="Genomic_DNA"/>
</dbReference>
<feature type="compositionally biased region" description="Polar residues" evidence="6">
    <location>
        <begin position="267"/>
        <end position="280"/>
    </location>
</feature>
<dbReference type="GO" id="GO:0007165">
    <property type="term" value="P:signal transduction"/>
    <property type="evidence" value="ECO:0007669"/>
    <property type="project" value="TreeGrafter"/>
</dbReference>
<dbReference type="OrthoDB" id="8907274at2759"/>
<evidence type="ECO:0000256" key="5">
    <source>
        <dbReference type="ARBA" id="ARBA00023136"/>
    </source>
</evidence>
<evidence type="ECO:0000256" key="1">
    <source>
        <dbReference type="ARBA" id="ARBA00004141"/>
    </source>
</evidence>
<evidence type="ECO:0000256" key="6">
    <source>
        <dbReference type="SAM" id="MobiDB-lite"/>
    </source>
</evidence>
<protein>
    <submittedName>
        <fullName evidence="9">PLPP1 protein</fullName>
    </submittedName>
</protein>
<evidence type="ECO:0000259" key="8">
    <source>
        <dbReference type="SMART" id="SM00014"/>
    </source>
</evidence>
<keyword evidence="5 7" id="KW-0472">Membrane</keyword>
<accession>A0A8K0EHG8</accession>
<dbReference type="InterPro" id="IPR036938">
    <property type="entry name" value="PAP2/HPO_sf"/>
</dbReference>
<sequence>MAACSPKCFGFVVTCIVCFVLVSLPIAVDFFLGVWEPRRQGFFCGDESISLPYASDTVSNEALWGLKLGGAVLVALAEGYIAKRRGLKRSAIFVNSLICAGMLLFVQGAEMSAVDVMKLSMGNLRPHFLAVCKVNVSFTCTPGTYVTDDVCTGDADAIREARKSFPSGHSGTAGCLAAYLALYLQYRVRNKSWVLPRLVVQVGLVMGCLYIMGSRVADHKHHLADVIGGAVIGAAFGAVGMCLTKDLTKTTGKRGARQDTDRRFSAVQESVNEQSAMSRM</sequence>
<dbReference type="SUPFAM" id="SSF48317">
    <property type="entry name" value="Acid phosphatase/Vanadium-dependent haloperoxidase"/>
    <property type="match status" value="1"/>
</dbReference>
<proteinExistence type="inferred from homology"/>
<feature type="transmembrane region" description="Helical" evidence="7">
    <location>
        <begin position="168"/>
        <end position="186"/>
    </location>
</feature>
<dbReference type="InterPro" id="IPR000326">
    <property type="entry name" value="PAP2/HPO"/>
</dbReference>
<feature type="domain" description="Phosphatidic acid phosphatase type 2/haloperoxidase" evidence="8">
    <location>
        <begin position="100"/>
        <end position="241"/>
    </location>
</feature>
<feature type="transmembrane region" description="Helical" evidence="7">
    <location>
        <begin position="223"/>
        <end position="244"/>
    </location>
</feature>
<keyword evidence="3 7" id="KW-0812">Transmembrane</keyword>
<dbReference type="GO" id="GO:0005886">
    <property type="term" value="C:plasma membrane"/>
    <property type="evidence" value="ECO:0007669"/>
    <property type="project" value="TreeGrafter"/>
</dbReference>
<comment type="similarity">
    <text evidence="2">Belongs to the PA-phosphatase related phosphoesterase family.</text>
</comment>
<dbReference type="Pfam" id="PF01569">
    <property type="entry name" value="PAP2"/>
    <property type="match status" value="1"/>
</dbReference>
<evidence type="ECO:0000256" key="7">
    <source>
        <dbReference type="SAM" id="Phobius"/>
    </source>
</evidence>
<dbReference type="PANTHER" id="PTHR10165:SF174">
    <property type="entry name" value="PHOSPHATIDIC ACID PHOSPHATASE TYPE 2_HALOPEROXIDASE DOMAIN-CONTAINING PROTEIN"/>
    <property type="match status" value="1"/>
</dbReference>
<evidence type="ECO:0000313" key="10">
    <source>
        <dbReference type="Proteomes" id="UP000838412"/>
    </source>
</evidence>
<dbReference type="Gene3D" id="1.20.144.10">
    <property type="entry name" value="Phosphatidic acid phosphatase type 2/haloperoxidase"/>
    <property type="match status" value="1"/>
</dbReference>
<evidence type="ECO:0000256" key="2">
    <source>
        <dbReference type="ARBA" id="ARBA00008816"/>
    </source>
</evidence>
<organism evidence="9 10">
    <name type="scientific">Branchiostoma lanceolatum</name>
    <name type="common">Common lancelet</name>
    <name type="synonym">Amphioxus lanceolatum</name>
    <dbReference type="NCBI Taxonomy" id="7740"/>
    <lineage>
        <taxon>Eukaryota</taxon>
        <taxon>Metazoa</taxon>
        <taxon>Chordata</taxon>
        <taxon>Cephalochordata</taxon>
        <taxon>Leptocardii</taxon>
        <taxon>Amphioxiformes</taxon>
        <taxon>Branchiostomatidae</taxon>
        <taxon>Branchiostoma</taxon>
    </lineage>
</organism>
<name>A0A8K0EHG8_BRALA</name>
<dbReference type="SMART" id="SM00014">
    <property type="entry name" value="acidPPc"/>
    <property type="match status" value="1"/>
</dbReference>
<dbReference type="GO" id="GO:0008195">
    <property type="term" value="F:phosphatidate phosphatase activity"/>
    <property type="evidence" value="ECO:0007669"/>
    <property type="project" value="TreeGrafter"/>
</dbReference>
<feature type="transmembrane region" description="Helical" evidence="7">
    <location>
        <begin position="198"/>
        <end position="217"/>
    </location>
</feature>
<dbReference type="GO" id="GO:0046839">
    <property type="term" value="P:phospholipid dephosphorylation"/>
    <property type="evidence" value="ECO:0007669"/>
    <property type="project" value="TreeGrafter"/>
</dbReference>
<gene>
    <name evidence="9" type="primary">PLPP1</name>
    <name evidence="9" type="ORF">BLAG_LOCUS10276</name>
</gene>
<dbReference type="GO" id="GO:0006644">
    <property type="term" value="P:phospholipid metabolic process"/>
    <property type="evidence" value="ECO:0007669"/>
    <property type="project" value="InterPro"/>
</dbReference>